<dbReference type="PANTHER" id="PTHR43663">
    <property type="entry name" value="CHROMATE TRANSPORT PROTEIN-RELATED"/>
    <property type="match status" value="1"/>
</dbReference>
<dbReference type="RefSeq" id="WP_176254156.1">
    <property type="nucleotide sequence ID" value="NZ_BAABXL010000001.1"/>
</dbReference>
<reference evidence="8 9" key="1">
    <citation type="submission" date="2024-04" db="EMBL/GenBank/DDBJ databases">
        <title>Defined microbial consortia suppress multidrug-resistant proinflammatory Enterobacteriaceae via ecological control.</title>
        <authorList>
            <person name="Furuichi M."/>
            <person name="Kawaguchi T."/>
            <person name="Pust M."/>
            <person name="Yasuma K."/>
            <person name="Plichta D."/>
            <person name="Hasegawa N."/>
            <person name="Ohya T."/>
            <person name="Bhattarai S."/>
            <person name="Sasajima S."/>
            <person name="Aoto Y."/>
            <person name="Tuganbaev T."/>
            <person name="Yaginuma M."/>
            <person name="Ueda M."/>
            <person name="Okahashi N."/>
            <person name="Amafuji K."/>
            <person name="Kiridooshi Y."/>
            <person name="Sugita K."/>
            <person name="Strazar M."/>
            <person name="Skelly A."/>
            <person name="Suda W."/>
            <person name="Hattori M."/>
            <person name="Nakamoto N."/>
            <person name="Caballero S."/>
            <person name="Norman J."/>
            <person name="Olle B."/>
            <person name="Tanoue T."/>
            <person name="Arita M."/>
            <person name="Bucci V."/>
            <person name="Atarashi K."/>
            <person name="Xavier R."/>
            <person name="Honda K."/>
        </authorList>
    </citation>
    <scope>NUCLEOTIDE SEQUENCE [LARGE SCALE GENOMIC DNA]</scope>
    <source>
        <strain evidence="9">f13</strain>
    </source>
</reference>
<evidence type="ECO:0000256" key="7">
    <source>
        <dbReference type="SAM" id="Phobius"/>
    </source>
</evidence>
<dbReference type="EMBL" id="BAABXL010000001">
    <property type="protein sequence ID" value="GAA6267622.1"/>
    <property type="molecule type" value="Genomic_DNA"/>
</dbReference>
<evidence type="ECO:0000256" key="4">
    <source>
        <dbReference type="ARBA" id="ARBA00022692"/>
    </source>
</evidence>
<keyword evidence="6 7" id="KW-0472">Membrane</keyword>
<dbReference type="Pfam" id="PF02417">
    <property type="entry name" value="Chromate_transp"/>
    <property type="match status" value="1"/>
</dbReference>
<organism evidence="8 9">
    <name type="scientific">Enterocloster alcoholdehydrogenati</name>
    <dbReference type="NCBI Taxonomy" id="2547410"/>
    <lineage>
        <taxon>Bacteria</taxon>
        <taxon>Bacillati</taxon>
        <taxon>Bacillota</taxon>
        <taxon>Clostridia</taxon>
        <taxon>Lachnospirales</taxon>
        <taxon>Lachnospiraceae</taxon>
        <taxon>Enterocloster</taxon>
    </lineage>
</organism>
<feature type="transmembrane region" description="Helical" evidence="7">
    <location>
        <begin position="147"/>
        <end position="167"/>
    </location>
</feature>
<proteinExistence type="inferred from homology"/>
<comment type="subcellular location">
    <subcellularLocation>
        <location evidence="1">Cell membrane</location>
        <topology evidence="1">Multi-pass membrane protein</topology>
    </subcellularLocation>
</comment>
<comment type="similarity">
    <text evidence="2">Belongs to the chromate ion transporter (CHR) (TC 2.A.51) family.</text>
</comment>
<name>A0ABQ0AUH0_9FIRM</name>
<comment type="caution">
    <text evidence="8">The sequence shown here is derived from an EMBL/GenBank/DDBJ whole genome shotgun (WGS) entry which is preliminary data.</text>
</comment>
<keyword evidence="5 7" id="KW-1133">Transmembrane helix</keyword>
<dbReference type="Proteomes" id="UP001600894">
    <property type="component" value="Unassembled WGS sequence"/>
</dbReference>
<evidence type="ECO:0000256" key="6">
    <source>
        <dbReference type="ARBA" id="ARBA00023136"/>
    </source>
</evidence>
<accession>A0ABQ0AUH0</accession>
<evidence type="ECO:0000256" key="3">
    <source>
        <dbReference type="ARBA" id="ARBA00022475"/>
    </source>
</evidence>
<evidence type="ECO:0000313" key="9">
    <source>
        <dbReference type="Proteomes" id="UP001600894"/>
    </source>
</evidence>
<evidence type="ECO:0000256" key="1">
    <source>
        <dbReference type="ARBA" id="ARBA00004651"/>
    </source>
</evidence>
<protein>
    <submittedName>
        <fullName evidence="8">Chromate transporter</fullName>
    </submittedName>
</protein>
<gene>
    <name evidence="8" type="ORF">F130042H8_06820</name>
</gene>
<keyword evidence="3" id="KW-1003">Cell membrane</keyword>
<evidence type="ECO:0000256" key="2">
    <source>
        <dbReference type="ARBA" id="ARBA00005262"/>
    </source>
</evidence>
<dbReference type="InterPro" id="IPR003370">
    <property type="entry name" value="Chromate_transpt"/>
</dbReference>
<dbReference type="InterPro" id="IPR052518">
    <property type="entry name" value="CHR_Transporter"/>
</dbReference>
<keyword evidence="9" id="KW-1185">Reference proteome</keyword>
<feature type="transmembrane region" description="Helical" evidence="7">
    <location>
        <begin position="75"/>
        <end position="95"/>
    </location>
</feature>
<evidence type="ECO:0000313" key="8">
    <source>
        <dbReference type="EMBL" id="GAA6267622.1"/>
    </source>
</evidence>
<sequence>MIYLQLFLSFLQIGAFSFGGGYAAMPLIQNQVVQLHPWLTQSEFTDLITISQMTPGPIAVNSATFVGTRIAGMPGALVATFGCVLPSCILVTVLAKIYLRYRNLSLLQGILKSLRPAVIAMIAAAGVSILVTAFWGGAVSGTDIKTLAANTNLRAAGIFLVSLALLIKCKMNPIHVMLLSGAAEVAIQLMMKML</sequence>
<keyword evidence="4 7" id="KW-0812">Transmembrane</keyword>
<evidence type="ECO:0000256" key="5">
    <source>
        <dbReference type="ARBA" id="ARBA00022989"/>
    </source>
</evidence>
<feature type="transmembrane region" description="Helical" evidence="7">
    <location>
        <begin position="116"/>
        <end position="135"/>
    </location>
</feature>
<dbReference type="PANTHER" id="PTHR43663:SF1">
    <property type="entry name" value="CHROMATE TRANSPORTER"/>
    <property type="match status" value="1"/>
</dbReference>